<comment type="caution">
    <text evidence="7">The sequence shown here is derived from an EMBL/GenBank/DDBJ whole genome shotgun (WGS) entry which is preliminary data.</text>
</comment>
<evidence type="ECO:0000256" key="5">
    <source>
        <dbReference type="ARBA" id="ARBA00023136"/>
    </source>
</evidence>
<name>A0ABU9GZJ2_9GAMM</name>
<dbReference type="RefSeq" id="WP_341602189.1">
    <property type="nucleotide sequence ID" value="NZ_JBAKAW010000006.1"/>
</dbReference>
<comment type="subcellular location">
    <subcellularLocation>
        <location evidence="1">Cell membrane</location>
        <topology evidence="1">Multi-pass membrane protein</topology>
    </subcellularLocation>
</comment>
<keyword evidence="5 6" id="KW-0472">Membrane</keyword>
<feature type="transmembrane region" description="Helical" evidence="6">
    <location>
        <begin position="122"/>
        <end position="142"/>
    </location>
</feature>
<dbReference type="PANTHER" id="PTHR30250">
    <property type="entry name" value="PST FAMILY PREDICTED COLANIC ACID TRANSPORTER"/>
    <property type="match status" value="1"/>
</dbReference>
<feature type="transmembrane region" description="Helical" evidence="6">
    <location>
        <begin position="173"/>
        <end position="199"/>
    </location>
</feature>
<keyword evidence="4 6" id="KW-1133">Transmembrane helix</keyword>
<feature type="transmembrane region" description="Helical" evidence="6">
    <location>
        <begin position="220"/>
        <end position="241"/>
    </location>
</feature>
<evidence type="ECO:0000256" key="4">
    <source>
        <dbReference type="ARBA" id="ARBA00022989"/>
    </source>
</evidence>
<feature type="transmembrane region" description="Helical" evidence="6">
    <location>
        <begin position="365"/>
        <end position="383"/>
    </location>
</feature>
<gene>
    <name evidence="7" type="ORF">V6257_07550</name>
</gene>
<feature type="transmembrane region" description="Helical" evidence="6">
    <location>
        <begin position="80"/>
        <end position="102"/>
    </location>
</feature>
<dbReference type="InterPro" id="IPR002797">
    <property type="entry name" value="Polysacc_synth"/>
</dbReference>
<feature type="transmembrane region" description="Helical" evidence="6">
    <location>
        <begin position="296"/>
        <end position="317"/>
    </location>
</feature>
<feature type="transmembrane region" description="Helical" evidence="6">
    <location>
        <begin position="40"/>
        <end position="59"/>
    </location>
</feature>
<feature type="transmembrane region" description="Helical" evidence="6">
    <location>
        <begin position="12"/>
        <end position="34"/>
    </location>
</feature>
<sequence>MSVNLIMPFIAGSLAVKLTTALLSLVVYAVYAHLLTPEQFGLLALTLSVGLLLSAIAKLGLENLIIRFGAQFNPNDLSRLYTVCICLVFVSSSVLFFLMCLFSEQIVSWLSTAQLQSLLPYLGLYILLNSLQAINAALLNALHKARLSMALSGFVSNVFILLGLFIFKPSSAHSAFIIILLCMLVSLIVSYVFCFYYCLPKLNGILKLPFSNLAIANKHFFVISLSAIFTQQISSILVAKYSSLEDVAMLAIAIKVATLFSYPLQAVNAVCAPKYAKLSQMLEIEKIKKIATETRLLLTAIASIGLLVVFLFIEPFLNLLSHDYIGAVIYVKILAVGQWVNLCSGSAVSILLMTGHERLHQYQNLLITCLFLIFLWLTIPFFGALAASVLMTLSLSAKNLISAYYVSKRVFKMKIHDF</sequence>
<dbReference type="EMBL" id="JBAKAW010000006">
    <property type="protein sequence ID" value="MEL0654877.1"/>
    <property type="molecule type" value="Genomic_DNA"/>
</dbReference>
<organism evidence="7 8">
    <name type="scientific">Pseudoalteromonas issachenkonii</name>
    <dbReference type="NCBI Taxonomy" id="152297"/>
    <lineage>
        <taxon>Bacteria</taxon>
        <taxon>Pseudomonadati</taxon>
        <taxon>Pseudomonadota</taxon>
        <taxon>Gammaproteobacteria</taxon>
        <taxon>Alteromonadales</taxon>
        <taxon>Pseudoalteromonadaceae</taxon>
        <taxon>Pseudoalteromonas</taxon>
    </lineage>
</organism>
<proteinExistence type="predicted"/>
<dbReference type="InterPro" id="IPR050833">
    <property type="entry name" value="Poly_Biosynth_Transport"/>
</dbReference>
<feature type="transmembrane region" description="Helical" evidence="6">
    <location>
        <begin position="149"/>
        <end position="167"/>
    </location>
</feature>
<feature type="transmembrane region" description="Helical" evidence="6">
    <location>
        <begin position="247"/>
        <end position="271"/>
    </location>
</feature>
<accession>A0ABU9GZJ2</accession>
<dbReference type="Pfam" id="PF01943">
    <property type="entry name" value="Polysacc_synt"/>
    <property type="match status" value="1"/>
</dbReference>
<evidence type="ECO:0000313" key="8">
    <source>
        <dbReference type="Proteomes" id="UP001371391"/>
    </source>
</evidence>
<keyword evidence="8" id="KW-1185">Reference proteome</keyword>
<keyword evidence="3 6" id="KW-0812">Transmembrane</keyword>
<evidence type="ECO:0000256" key="6">
    <source>
        <dbReference type="SAM" id="Phobius"/>
    </source>
</evidence>
<reference evidence="7 8" key="1">
    <citation type="submission" date="2024-02" db="EMBL/GenBank/DDBJ databases">
        <title>Bacteria isolated from the canopy kelp, Nereocystis luetkeana.</title>
        <authorList>
            <person name="Pfister C.A."/>
            <person name="Younker I.T."/>
            <person name="Light S.H."/>
        </authorList>
    </citation>
    <scope>NUCLEOTIDE SEQUENCE [LARGE SCALE GENOMIC DNA]</scope>
    <source>
        <strain evidence="7 8">TI.1.03</strain>
    </source>
</reference>
<evidence type="ECO:0000256" key="2">
    <source>
        <dbReference type="ARBA" id="ARBA00022475"/>
    </source>
</evidence>
<keyword evidence="2" id="KW-1003">Cell membrane</keyword>
<dbReference type="Proteomes" id="UP001371391">
    <property type="component" value="Unassembled WGS sequence"/>
</dbReference>
<evidence type="ECO:0000313" key="7">
    <source>
        <dbReference type="EMBL" id="MEL0654877.1"/>
    </source>
</evidence>
<feature type="transmembrane region" description="Helical" evidence="6">
    <location>
        <begin position="329"/>
        <end position="353"/>
    </location>
</feature>
<evidence type="ECO:0000256" key="1">
    <source>
        <dbReference type="ARBA" id="ARBA00004651"/>
    </source>
</evidence>
<protein>
    <submittedName>
        <fullName evidence="7">Oligosaccharide flippase family protein</fullName>
    </submittedName>
</protein>
<dbReference type="PANTHER" id="PTHR30250:SF11">
    <property type="entry name" value="O-ANTIGEN TRANSPORTER-RELATED"/>
    <property type="match status" value="1"/>
</dbReference>
<evidence type="ECO:0000256" key="3">
    <source>
        <dbReference type="ARBA" id="ARBA00022692"/>
    </source>
</evidence>